<evidence type="ECO:0000256" key="7">
    <source>
        <dbReference type="SAM" id="MobiDB-lite"/>
    </source>
</evidence>
<dbReference type="PANTHER" id="PTHR31834">
    <property type="entry name" value="INITIATION-SPECIFIC ALPHA-1,6-MANNOSYLTRANSFERASE"/>
    <property type="match status" value="1"/>
</dbReference>
<dbReference type="InterPro" id="IPR036046">
    <property type="entry name" value="Acylphosphatase-like_dom_sf"/>
</dbReference>
<evidence type="ECO:0000313" key="11">
    <source>
        <dbReference type="Proteomes" id="UP000239899"/>
    </source>
</evidence>
<dbReference type="EMBL" id="LHPG02000010">
    <property type="protein sequence ID" value="PRW51034.1"/>
    <property type="molecule type" value="Genomic_DNA"/>
</dbReference>
<dbReference type="PROSITE" id="PS51160">
    <property type="entry name" value="ACYLPHOSPHATASE_3"/>
    <property type="match status" value="1"/>
</dbReference>
<comment type="similarity">
    <text evidence="1 6">Belongs to the acylphosphatase family.</text>
</comment>
<dbReference type="GO" id="GO:0000009">
    <property type="term" value="F:alpha-1,6-mannosyltransferase activity"/>
    <property type="evidence" value="ECO:0007669"/>
    <property type="project" value="InterPro"/>
</dbReference>
<feature type="transmembrane region" description="Helical" evidence="8">
    <location>
        <begin position="55"/>
        <end position="77"/>
    </location>
</feature>
<evidence type="ECO:0000256" key="1">
    <source>
        <dbReference type="ARBA" id="ARBA00005614"/>
    </source>
</evidence>
<dbReference type="Gene3D" id="3.90.550.20">
    <property type="match status" value="1"/>
</dbReference>
<dbReference type="Pfam" id="PF04488">
    <property type="entry name" value="Gly_transf_sug"/>
    <property type="match status" value="1"/>
</dbReference>
<dbReference type="PRINTS" id="PR00112">
    <property type="entry name" value="ACYLPHPHTASE"/>
</dbReference>
<feature type="domain" description="Acylphosphatase-like" evidence="9">
    <location>
        <begin position="828"/>
        <end position="918"/>
    </location>
</feature>
<accession>A0A2P6TNX8</accession>
<dbReference type="FunFam" id="3.30.70.100:FF:000011">
    <property type="entry name" value="Acylphosphatase"/>
    <property type="match status" value="1"/>
</dbReference>
<dbReference type="InterPro" id="IPR029044">
    <property type="entry name" value="Nucleotide-diphossugar_trans"/>
</dbReference>
<evidence type="ECO:0000259" key="9">
    <source>
        <dbReference type="PROSITE" id="PS51160"/>
    </source>
</evidence>
<feature type="region of interest" description="Disordered" evidence="7">
    <location>
        <begin position="98"/>
        <end position="123"/>
    </location>
</feature>
<dbReference type="AlphaFoldDB" id="A0A2P6TNX8"/>
<dbReference type="SUPFAM" id="SSF53448">
    <property type="entry name" value="Nucleotide-diphospho-sugar transferases"/>
    <property type="match status" value="1"/>
</dbReference>
<dbReference type="InterPro" id="IPR020456">
    <property type="entry name" value="Acylphosphatase"/>
</dbReference>
<keyword evidence="8" id="KW-1133">Transmembrane helix</keyword>
<organism evidence="10 11">
    <name type="scientific">Chlorella sorokiniana</name>
    <name type="common">Freshwater green alga</name>
    <dbReference type="NCBI Taxonomy" id="3076"/>
    <lineage>
        <taxon>Eukaryota</taxon>
        <taxon>Viridiplantae</taxon>
        <taxon>Chlorophyta</taxon>
        <taxon>core chlorophytes</taxon>
        <taxon>Trebouxiophyceae</taxon>
        <taxon>Chlorellales</taxon>
        <taxon>Chlorellaceae</taxon>
        <taxon>Chlorella clade</taxon>
        <taxon>Chlorella</taxon>
    </lineage>
</organism>
<feature type="region of interest" description="Disordered" evidence="7">
    <location>
        <begin position="752"/>
        <end position="792"/>
    </location>
</feature>
<feature type="region of interest" description="Disordered" evidence="7">
    <location>
        <begin position="1"/>
        <end position="45"/>
    </location>
</feature>
<comment type="catalytic activity">
    <reaction evidence="4 5">
        <text>an acyl phosphate + H2O = a carboxylate + phosphate + H(+)</text>
        <dbReference type="Rhea" id="RHEA:14965"/>
        <dbReference type="ChEBI" id="CHEBI:15377"/>
        <dbReference type="ChEBI" id="CHEBI:15378"/>
        <dbReference type="ChEBI" id="CHEBI:29067"/>
        <dbReference type="ChEBI" id="CHEBI:43474"/>
        <dbReference type="ChEBI" id="CHEBI:59918"/>
        <dbReference type="EC" id="3.6.1.7"/>
    </reaction>
</comment>
<dbReference type="InterPro" id="IPR001792">
    <property type="entry name" value="Acylphosphatase-like_dom"/>
</dbReference>
<evidence type="ECO:0000256" key="2">
    <source>
        <dbReference type="ARBA" id="ARBA00012150"/>
    </source>
</evidence>
<dbReference type="GO" id="GO:0006487">
    <property type="term" value="P:protein N-linked glycosylation"/>
    <property type="evidence" value="ECO:0007669"/>
    <property type="project" value="TreeGrafter"/>
</dbReference>
<proteinExistence type="inferred from homology"/>
<dbReference type="Gene3D" id="3.30.70.100">
    <property type="match status" value="1"/>
</dbReference>
<evidence type="ECO:0000256" key="8">
    <source>
        <dbReference type="SAM" id="Phobius"/>
    </source>
</evidence>
<gene>
    <name evidence="10" type="ORF">C2E21_5528</name>
</gene>
<dbReference type="SUPFAM" id="SSF53335">
    <property type="entry name" value="S-adenosyl-L-methionine-dependent methyltransferases"/>
    <property type="match status" value="1"/>
</dbReference>
<evidence type="ECO:0000256" key="4">
    <source>
        <dbReference type="ARBA" id="ARBA00047645"/>
    </source>
</evidence>
<keyword evidence="11" id="KW-1185">Reference proteome</keyword>
<feature type="active site" evidence="5">
    <location>
        <position position="843"/>
    </location>
</feature>
<feature type="active site" evidence="5">
    <location>
        <position position="861"/>
    </location>
</feature>
<dbReference type="Proteomes" id="UP000239899">
    <property type="component" value="Unassembled WGS sequence"/>
</dbReference>
<sequence length="919" mass="98321">MEALRERCTSPPPRLRRDDQLPLTHAGHKAWRQHSGGRGAARSRASRGASRLRHLALRALLALLAVVVTVRVAHHLFGSPEPQLEDLMRLYGDALAPGGGGSGTTTNGSGSSSGSSSSSLAAADAAQHPKLIPRVIHQTHAGGSAAPVPTALLPYMASWRRLNPGWEVRLYDDQDCLEFVRSEFPEYLDAYRRLGKPVERADFFRYMVVLRHGGVYADLDAECRRPLDSVIASRDTLVAGWDTEWADPRSALEAGHVRQRQLVQSVFAGAPGHPALRELCDRIAAGVGKHQSFSADSRLDTLERTGAGLFTDVLLAHAAAHPPAQRQDPWGVRLLPRVTFGAPAKPAHGLSPADPGVAVLHHPQQGGAWGRRGSSSWPQLVQDVTSEVARRWRHEKPADAWETEIKVMQERDAAQQLYPVSVDFEPAFDLLTHRLGQGERQSGADVGAALTTHGSWQPSVQPSRRPSLVDAVVGSMGGTGGKQNVLVDVGAGYGLLSLAAAARGHRVHAFELGPASLEALEASIQHNGFEHLVQVHKEALGSPQQEGYTCILPRQGAASSSSGSSSSSSGSGPAAAEVEVQRGYGPAAVHSMPAESCQLMTRRSAGAWAIPETDRVAALRVSANGWEGFVLQGFAPLLERPDRPPVLAVEWNPAAMKAAGWRRPLKLLEWLYGLGYTDVSHSGYVCDSRWYSITYGIRRRGGITPEDLASLRQPTWCRLLPQHFPLLLDQGAQAAYPETLLLISREVEAGNATTKGSSSSSGDGGRGPAGGSGSSGDNSSGSGSGGGTDEYGVPDAVSQALAEAALMVADARGVRALAVTSGSGMYKSVEYEVHGIVQGVFFRAHTVDRAKSLGLVGYCMNTARGTVKGEVQGRAEAVEQMKDWLATTGSPHSVIERCDFTNERELEGLEYTLFSTRRR</sequence>
<dbReference type="PROSITE" id="PS00151">
    <property type="entry name" value="ACYLPHOSPHATASE_2"/>
    <property type="match status" value="1"/>
</dbReference>
<protein>
    <recommendedName>
        <fullName evidence="2 5">acylphosphatase</fullName>
        <ecNumber evidence="2 5">3.6.1.7</ecNumber>
    </recommendedName>
</protein>
<evidence type="ECO:0000256" key="5">
    <source>
        <dbReference type="PROSITE-ProRule" id="PRU00520"/>
    </source>
</evidence>
<dbReference type="InterPro" id="IPR039367">
    <property type="entry name" value="Och1-like"/>
</dbReference>
<comment type="caution">
    <text evidence="10">The sequence shown here is derived from an EMBL/GenBank/DDBJ whole genome shotgun (WGS) entry which is preliminary data.</text>
</comment>
<evidence type="ECO:0000256" key="3">
    <source>
        <dbReference type="ARBA" id="ARBA00022801"/>
    </source>
</evidence>
<keyword evidence="8" id="KW-0812">Transmembrane</keyword>
<feature type="compositionally biased region" description="Gly residues" evidence="7">
    <location>
        <begin position="762"/>
        <end position="774"/>
    </location>
</feature>
<reference evidence="10 11" key="1">
    <citation type="journal article" date="2018" name="Plant J.">
        <title>Genome sequences of Chlorella sorokiniana UTEX 1602 and Micractinium conductrix SAG 241.80: implications to maltose excretion by a green alga.</title>
        <authorList>
            <person name="Arriola M.B."/>
            <person name="Velmurugan N."/>
            <person name="Zhang Y."/>
            <person name="Plunkett M.H."/>
            <person name="Hondzo H."/>
            <person name="Barney B.M."/>
        </authorList>
    </citation>
    <scope>NUCLEOTIDE SEQUENCE [LARGE SCALE GENOMIC DNA]</scope>
    <source>
        <strain evidence="11">UTEX 1602</strain>
    </source>
</reference>
<dbReference type="GO" id="GO:0000136">
    <property type="term" value="C:mannan polymerase complex"/>
    <property type="evidence" value="ECO:0007669"/>
    <property type="project" value="TreeGrafter"/>
</dbReference>
<dbReference type="PROSITE" id="PS00150">
    <property type="entry name" value="ACYLPHOSPHATASE_1"/>
    <property type="match status" value="1"/>
</dbReference>
<name>A0A2P6TNX8_CHLSO</name>
<dbReference type="GO" id="GO:0003998">
    <property type="term" value="F:acylphosphatase activity"/>
    <property type="evidence" value="ECO:0007669"/>
    <property type="project" value="UniProtKB-EC"/>
</dbReference>
<evidence type="ECO:0000313" key="10">
    <source>
        <dbReference type="EMBL" id="PRW51034.1"/>
    </source>
</evidence>
<dbReference type="STRING" id="3076.A0A2P6TNX8"/>
<dbReference type="Gene3D" id="3.40.50.150">
    <property type="entry name" value="Vaccinia Virus protein VP39"/>
    <property type="match status" value="1"/>
</dbReference>
<dbReference type="OrthoDB" id="411251at2759"/>
<feature type="compositionally biased region" description="Low complexity" evidence="7">
    <location>
        <begin position="104"/>
        <end position="119"/>
    </location>
</feature>
<dbReference type="InterPro" id="IPR017968">
    <property type="entry name" value="Acylphosphatase_CS"/>
</dbReference>
<dbReference type="InterPro" id="IPR007577">
    <property type="entry name" value="GlycoTrfase_DXD_sugar-bd_CS"/>
</dbReference>
<dbReference type="Pfam" id="PF00708">
    <property type="entry name" value="Acylphosphatase"/>
    <property type="match status" value="1"/>
</dbReference>
<keyword evidence="3 5" id="KW-0378">Hydrolase</keyword>
<evidence type="ECO:0000256" key="6">
    <source>
        <dbReference type="RuleBase" id="RU004168"/>
    </source>
</evidence>
<dbReference type="EC" id="3.6.1.7" evidence="2 5"/>
<dbReference type="InterPro" id="IPR029063">
    <property type="entry name" value="SAM-dependent_MTases_sf"/>
</dbReference>
<dbReference type="PANTHER" id="PTHR31834:SF1">
    <property type="entry name" value="INITIATION-SPECIFIC ALPHA-1,6-MANNOSYLTRANSFERASE"/>
    <property type="match status" value="1"/>
</dbReference>
<dbReference type="SUPFAM" id="SSF54975">
    <property type="entry name" value="Acylphosphatase/BLUF domain-like"/>
    <property type="match status" value="1"/>
</dbReference>
<keyword evidence="8" id="KW-0472">Membrane</keyword>